<keyword evidence="4" id="KW-1185">Reference proteome</keyword>
<dbReference type="Pfam" id="PF01425">
    <property type="entry name" value="Amidase"/>
    <property type="match status" value="1"/>
</dbReference>
<comment type="caution">
    <text evidence="3">The sequence shown here is derived from an EMBL/GenBank/DDBJ whole genome shotgun (WGS) entry which is preliminary data.</text>
</comment>
<gene>
    <name evidence="3" type="ORF">HG543_05660</name>
</gene>
<feature type="domain" description="Amidase" evidence="2">
    <location>
        <begin position="27"/>
        <end position="455"/>
    </location>
</feature>
<accession>A0A848LC90</accession>
<dbReference type="RefSeq" id="WP_169343640.1">
    <property type="nucleotide sequence ID" value="NZ_JABBJJ010000017.1"/>
</dbReference>
<sequence>MHLDDYSRYDAVGLAELVRRKEVTPEELVRTAAAAIARVNPRLNAVIDVREAEALDAVKRGLPEGPFHGVPFLIKDLVLHAASVPTDLGSRLGQGLVFPHDSALMARFKRAGLVLLGRTNTPEFGNNATTEPVLHGPTRNPWNLEHSPGGSSGGSAAAVAAGIVPVAHANDGGGSIRIPASLCGLFGMKPTRGRISLGPDVGEALNGMAGEHVVSRTVRDSAAMLDATCEPEVGDPYYPPPPQRPFLEEVRRKPGRLRIALARTAAGGEPVSPDCVAAVEDAAKLCRELGHEVVEANIAYDARALNAAMTKVWAAALANWADGLSAMLGRTAGPETLEATSLAAVQLGRDLKVSELQAALAVFNQVSRSVGAFFVEHDVLLTPTVAVPPYKLGLMDATVPRAPEDWYAYVFGFCPYTAVFNVTGQPAMSVPLSWNAQGLPIGVQFAGRFADEATLFRLAGQLEEARPWAGRRPPVHVTQAA</sequence>
<dbReference type="InterPro" id="IPR036928">
    <property type="entry name" value="AS_sf"/>
</dbReference>
<name>A0A848LC90_9BACT</name>
<dbReference type="AlphaFoldDB" id="A0A848LC90"/>
<dbReference type="GO" id="GO:0003824">
    <property type="term" value="F:catalytic activity"/>
    <property type="evidence" value="ECO:0007669"/>
    <property type="project" value="InterPro"/>
</dbReference>
<organism evidence="3 4">
    <name type="scientific">Pyxidicoccus fallax</name>
    <dbReference type="NCBI Taxonomy" id="394095"/>
    <lineage>
        <taxon>Bacteria</taxon>
        <taxon>Pseudomonadati</taxon>
        <taxon>Myxococcota</taxon>
        <taxon>Myxococcia</taxon>
        <taxon>Myxococcales</taxon>
        <taxon>Cystobacterineae</taxon>
        <taxon>Myxococcaceae</taxon>
        <taxon>Pyxidicoccus</taxon>
    </lineage>
</organism>
<proteinExistence type="inferred from homology"/>
<evidence type="ECO:0000259" key="2">
    <source>
        <dbReference type="Pfam" id="PF01425"/>
    </source>
</evidence>
<dbReference type="InterPro" id="IPR000120">
    <property type="entry name" value="Amidase"/>
</dbReference>
<evidence type="ECO:0000313" key="4">
    <source>
        <dbReference type="Proteomes" id="UP000518300"/>
    </source>
</evidence>
<dbReference type="PANTHER" id="PTHR11895">
    <property type="entry name" value="TRANSAMIDASE"/>
    <property type="match status" value="1"/>
</dbReference>
<dbReference type="SUPFAM" id="SSF75304">
    <property type="entry name" value="Amidase signature (AS) enzymes"/>
    <property type="match status" value="1"/>
</dbReference>
<evidence type="ECO:0000313" key="3">
    <source>
        <dbReference type="EMBL" id="NMO14343.1"/>
    </source>
</evidence>
<dbReference type="Proteomes" id="UP000518300">
    <property type="component" value="Unassembled WGS sequence"/>
</dbReference>
<dbReference type="InterPro" id="IPR023631">
    <property type="entry name" value="Amidase_dom"/>
</dbReference>
<evidence type="ECO:0000256" key="1">
    <source>
        <dbReference type="ARBA" id="ARBA00009199"/>
    </source>
</evidence>
<dbReference type="PANTHER" id="PTHR11895:SF7">
    <property type="entry name" value="GLUTAMYL-TRNA(GLN) AMIDOTRANSFERASE SUBUNIT A, MITOCHONDRIAL"/>
    <property type="match status" value="1"/>
</dbReference>
<reference evidence="3 4" key="1">
    <citation type="submission" date="2020-04" db="EMBL/GenBank/DDBJ databases">
        <title>Draft genome of Pyxidicoccus fallax type strain.</title>
        <authorList>
            <person name="Whitworth D.E."/>
        </authorList>
    </citation>
    <scope>NUCLEOTIDE SEQUENCE [LARGE SCALE GENOMIC DNA]</scope>
    <source>
        <strain evidence="3 4">DSM 14698</strain>
    </source>
</reference>
<comment type="similarity">
    <text evidence="1">Belongs to the amidase family.</text>
</comment>
<dbReference type="EMBL" id="JABBJJ010000017">
    <property type="protein sequence ID" value="NMO14343.1"/>
    <property type="molecule type" value="Genomic_DNA"/>
</dbReference>
<dbReference type="InterPro" id="IPR020556">
    <property type="entry name" value="Amidase_CS"/>
</dbReference>
<dbReference type="Gene3D" id="3.90.1300.10">
    <property type="entry name" value="Amidase signature (AS) domain"/>
    <property type="match status" value="1"/>
</dbReference>
<protein>
    <submittedName>
        <fullName evidence="3">Amidase</fullName>
    </submittedName>
</protein>
<dbReference type="PROSITE" id="PS00571">
    <property type="entry name" value="AMIDASES"/>
    <property type="match status" value="1"/>
</dbReference>